<evidence type="ECO:0000313" key="3">
    <source>
        <dbReference type="Proteomes" id="UP000625711"/>
    </source>
</evidence>
<evidence type="ECO:0000313" key="2">
    <source>
        <dbReference type="EMBL" id="KAF7277925.1"/>
    </source>
</evidence>
<evidence type="ECO:0000256" key="1">
    <source>
        <dbReference type="SAM" id="MobiDB-lite"/>
    </source>
</evidence>
<gene>
    <name evidence="2" type="ORF">GWI33_009042</name>
</gene>
<reference evidence="2" key="1">
    <citation type="submission" date="2020-08" db="EMBL/GenBank/DDBJ databases">
        <title>Genome sequencing and assembly of the red palm weevil Rhynchophorus ferrugineus.</title>
        <authorList>
            <person name="Dias G.B."/>
            <person name="Bergman C.M."/>
            <person name="Manee M."/>
        </authorList>
    </citation>
    <scope>NUCLEOTIDE SEQUENCE</scope>
    <source>
        <strain evidence="2">AA-2017</strain>
        <tissue evidence="2">Whole larva</tissue>
    </source>
</reference>
<dbReference type="EMBL" id="JAACXV010000411">
    <property type="protein sequence ID" value="KAF7277925.1"/>
    <property type="molecule type" value="Genomic_DNA"/>
</dbReference>
<name>A0A834IBE0_RHYFE</name>
<comment type="caution">
    <text evidence="2">The sequence shown here is derived from an EMBL/GenBank/DDBJ whole genome shotgun (WGS) entry which is preliminary data.</text>
</comment>
<accession>A0A834IBE0</accession>
<feature type="region of interest" description="Disordered" evidence="1">
    <location>
        <begin position="1"/>
        <end position="46"/>
    </location>
</feature>
<dbReference type="AlphaFoldDB" id="A0A834IBE0"/>
<keyword evidence="3" id="KW-1185">Reference proteome</keyword>
<proteinExistence type="predicted"/>
<protein>
    <submittedName>
        <fullName evidence="2">Uncharacterized protein</fullName>
    </submittedName>
</protein>
<organism evidence="2 3">
    <name type="scientific">Rhynchophorus ferrugineus</name>
    <name type="common">Red palm weevil</name>
    <name type="synonym">Curculio ferrugineus</name>
    <dbReference type="NCBI Taxonomy" id="354439"/>
    <lineage>
        <taxon>Eukaryota</taxon>
        <taxon>Metazoa</taxon>
        <taxon>Ecdysozoa</taxon>
        <taxon>Arthropoda</taxon>
        <taxon>Hexapoda</taxon>
        <taxon>Insecta</taxon>
        <taxon>Pterygota</taxon>
        <taxon>Neoptera</taxon>
        <taxon>Endopterygota</taxon>
        <taxon>Coleoptera</taxon>
        <taxon>Polyphaga</taxon>
        <taxon>Cucujiformia</taxon>
        <taxon>Curculionidae</taxon>
        <taxon>Dryophthorinae</taxon>
        <taxon>Rhynchophorus</taxon>
    </lineage>
</organism>
<dbReference type="Proteomes" id="UP000625711">
    <property type="component" value="Unassembled WGS sequence"/>
</dbReference>
<sequence>MDGRRVETSAGLGGGGVRERVTAASSHQGKFRPGPYSSAKIPVDDDDDDTLSRRLFRRAIHALSSKRRLSRLPSILLSPSLSFGPRRDPLRHLQPPLPVHRASPRPDVKWENSTSILRYAVLDSVFFSGRNVAADGPMRIQFRLKLKRVLDRAKKKKNISRIETSFARCHDV</sequence>